<dbReference type="EMBL" id="NNAY01003129">
    <property type="protein sequence ID" value="OXU19935.1"/>
    <property type="molecule type" value="Genomic_DNA"/>
</dbReference>
<comment type="caution">
    <text evidence="1">The sequence shown here is derived from an EMBL/GenBank/DDBJ whole genome shotgun (WGS) entry which is preliminary data.</text>
</comment>
<reference evidence="1 2" key="1">
    <citation type="journal article" date="2017" name="Curr. Biol.">
        <title>The Evolution of Venom by Co-option of Single-Copy Genes.</title>
        <authorList>
            <person name="Martinson E.O."/>
            <person name="Mrinalini"/>
            <person name="Kelkar Y.D."/>
            <person name="Chang C.H."/>
            <person name="Werren J.H."/>
        </authorList>
    </citation>
    <scope>NUCLEOTIDE SEQUENCE [LARGE SCALE GENOMIC DNA]</scope>
    <source>
        <strain evidence="1 2">Alberta</strain>
        <tissue evidence="1">Whole body</tissue>
    </source>
</reference>
<evidence type="ECO:0000313" key="1">
    <source>
        <dbReference type="EMBL" id="OXU19935.1"/>
    </source>
</evidence>
<gene>
    <name evidence="1" type="ORF">TSAR_011482</name>
</gene>
<keyword evidence="2" id="KW-1185">Reference proteome</keyword>
<evidence type="ECO:0000313" key="2">
    <source>
        <dbReference type="Proteomes" id="UP000215335"/>
    </source>
</evidence>
<sequence length="241" mass="28365">MCESCQEKKIERFKTREPMLIIDTPIEAFDKVSIDTVGKLRMMPSGNCHLLTMQTTNFTPFELVHGRIARLPIKIPSDEKLRTYNSYIRDLILRLDEMKLLTGEKQIENKHKSKQVYDKKVKKFKEKVGGYARLITEPRLKIVELLPKVNPHIKWTHWTQILASTLRESGRHENKESLLENSNLHRGIVRRQELTLIYLIKSNEKVLKVFRYLKEQEIHPELITTSMLHEIITDVKRPAKT</sequence>
<organism evidence="1 2">
    <name type="scientific">Trichomalopsis sarcophagae</name>
    <dbReference type="NCBI Taxonomy" id="543379"/>
    <lineage>
        <taxon>Eukaryota</taxon>
        <taxon>Metazoa</taxon>
        <taxon>Ecdysozoa</taxon>
        <taxon>Arthropoda</taxon>
        <taxon>Hexapoda</taxon>
        <taxon>Insecta</taxon>
        <taxon>Pterygota</taxon>
        <taxon>Neoptera</taxon>
        <taxon>Endopterygota</taxon>
        <taxon>Hymenoptera</taxon>
        <taxon>Apocrita</taxon>
        <taxon>Proctotrupomorpha</taxon>
        <taxon>Chalcidoidea</taxon>
        <taxon>Pteromalidae</taxon>
        <taxon>Pteromalinae</taxon>
        <taxon>Trichomalopsis</taxon>
    </lineage>
</organism>
<dbReference type="AlphaFoldDB" id="A0A232ENK1"/>
<proteinExistence type="predicted"/>
<accession>A0A232ENK1</accession>
<name>A0A232ENK1_9HYME</name>
<dbReference type="Proteomes" id="UP000215335">
    <property type="component" value="Unassembled WGS sequence"/>
</dbReference>
<protein>
    <submittedName>
        <fullName evidence="1">Uncharacterized protein</fullName>
    </submittedName>
</protein>